<dbReference type="SUPFAM" id="SSF109998">
    <property type="entry name" value="Triger factor/SurA peptide-binding domain-like"/>
    <property type="match status" value="1"/>
</dbReference>
<dbReference type="SUPFAM" id="SSF54534">
    <property type="entry name" value="FKBP-like"/>
    <property type="match status" value="1"/>
</dbReference>
<dbReference type="PANTHER" id="PTHR47245:SF2">
    <property type="entry name" value="PEPTIDYL-PROLYL CIS-TRANS ISOMERASE HP_0175-RELATED"/>
    <property type="match status" value="1"/>
</dbReference>
<dbReference type="PROSITE" id="PS50198">
    <property type="entry name" value="PPIC_PPIASE_2"/>
    <property type="match status" value="1"/>
</dbReference>
<feature type="domain" description="PpiC" evidence="3">
    <location>
        <begin position="231"/>
        <end position="356"/>
    </location>
</feature>
<dbReference type="Gene3D" id="1.10.8.1040">
    <property type="match status" value="1"/>
</dbReference>
<dbReference type="Gene3D" id="3.10.50.40">
    <property type="match status" value="1"/>
</dbReference>
<keyword evidence="1 4" id="KW-0413">Isomerase</keyword>
<proteinExistence type="predicted"/>
<name>A0AAU8AB07_9FIRM</name>
<sequence length="409" mass="44827">MSRIKKIITAAVCAVLCMTFVSCSMVSVNEEKDRAQVAAEVNGTQITKGEVLDQVDMTITGYGMTSREAFVEQYGADQFTSLKESALDQMVENEILYQHAQADGLADDSEEAKAEKRAEIESSLESLRASIESVAENDDSITDKEAYVEEQYNEYINTYGYADLDKAVETALRSDAINAEVGKLNDEVSYTEEDAKGEYDSLLSQQQQLIDQDPTNYTTYEQLGTVVYEPQGSRYIKNLLIGLPEDVQSEIKTLRQNGDDEGADALRDEELAKIKADADAALARAKAGEDFDALIEELGTDTGMTQEPAKTKGYLVFEGSGMVAEFEEAALALPSVGAISELVATDYGYHILQYTSEGGGAIPFEEVKETLMSDGLSTAQSAHLNDTLTQWKEAEDIKTYPERLSTFEG</sequence>
<evidence type="ECO:0000259" key="3">
    <source>
        <dbReference type="PROSITE" id="PS50198"/>
    </source>
</evidence>
<reference evidence="4" key="1">
    <citation type="submission" date="2023-02" db="EMBL/GenBank/DDBJ databases">
        <title>Gut commensal Christensenella minuta modulates host metabolism via a new class of secondary bile acids.</title>
        <authorList>
            <person name="Liu C."/>
        </authorList>
    </citation>
    <scope>NUCLEOTIDE SEQUENCE</scope>
    <source>
        <strain evidence="4">CA70</strain>
    </source>
</reference>
<dbReference type="InterPro" id="IPR050245">
    <property type="entry name" value="PrsA_foldase"/>
</dbReference>
<dbReference type="AlphaFoldDB" id="A0AAU8AB07"/>
<evidence type="ECO:0000313" key="4">
    <source>
        <dbReference type="EMBL" id="XCC63209.1"/>
    </source>
</evidence>
<dbReference type="PROSITE" id="PS51257">
    <property type="entry name" value="PROKAR_LIPOPROTEIN"/>
    <property type="match status" value="1"/>
</dbReference>
<dbReference type="PANTHER" id="PTHR47245">
    <property type="entry name" value="PEPTIDYLPROLYL ISOMERASE"/>
    <property type="match status" value="1"/>
</dbReference>
<keyword evidence="2" id="KW-0732">Signal</keyword>
<dbReference type="Pfam" id="PF00639">
    <property type="entry name" value="Rotamase"/>
    <property type="match status" value="1"/>
</dbReference>
<accession>A0AAU8AB07</accession>
<keyword evidence="1" id="KW-0697">Rotamase</keyword>
<dbReference type="InterPro" id="IPR046357">
    <property type="entry name" value="PPIase_dom_sf"/>
</dbReference>
<dbReference type="EMBL" id="CP117826">
    <property type="protein sequence ID" value="XCC63209.1"/>
    <property type="molecule type" value="Genomic_DNA"/>
</dbReference>
<feature type="signal peptide" evidence="2">
    <location>
        <begin position="1"/>
        <end position="24"/>
    </location>
</feature>
<feature type="chain" id="PRO_5043638909" evidence="2">
    <location>
        <begin position="25"/>
        <end position="409"/>
    </location>
</feature>
<dbReference type="InterPro" id="IPR000297">
    <property type="entry name" value="PPIase_PpiC"/>
</dbReference>
<dbReference type="InterPro" id="IPR027304">
    <property type="entry name" value="Trigger_fact/SurA_dom_sf"/>
</dbReference>
<dbReference type="GO" id="GO:0003755">
    <property type="term" value="F:peptidyl-prolyl cis-trans isomerase activity"/>
    <property type="evidence" value="ECO:0007669"/>
    <property type="project" value="UniProtKB-KW"/>
</dbReference>
<dbReference type="EC" id="5.2.1.8" evidence="4"/>
<dbReference type="RefSeq" id="WP_079546896.1">
    <property type="nucleotide sequence ID" value="NZ_CP117826.1"/>
</dbReference>
<protein>
    <submittedName>
        <fullName evidence="4">Peptidylprolyl isomerase</fullName>
        <ecNumber evidence="4">5.2.1.8</ecNumber>
    </submittedName>
</protein>
<gene>
    <name evidence="4" type="ORF">PUP29_04645</name>
</gene>
<dbReference type="Pfam" id="PF13623">
    <property type="entry name" value="SurA_N_2"/>
    <property type="match status" value="1"/>
</dbReference>
<organism evidence="4">
    <name type="scientific">Christensenella massiliensis</name>
    <dbReference type="NCBI Taxonomy" id="1805714"/>
    <lineage>
        <taxon>Bacteria</taxon>
        <taxon>Bacillati</taxon>
        <taxon>Bacillota</taxon>
        <taxon>Clostridia</taxon>
        <taxon>Christensenellales</taxon>
        <taxon>Christensenellaceae</taxon>
        <taxon>Christensenella</taxon>
    </lineage>
</organism>
<evidence type="ECO:0000256" key="1">
    <source>
        <dbReference type="PROSITE-ProRule" id="PRU00278"/>
    </source>
</evidence>
<evidence type="ECO:0000256" key="2">
    <source>
        <dbReference type="SAM" id="SignalP"/>
    </source>
</evidence>